<dbReference type="Pfam" id="PF01381">
    <property type="entry name" value="HTH_3"/>
    <property type="match status" value="1"/>
</dbReference>
<dbReference type="InterPro" id="IPR010982">
    <property type="entry name" value="Lambda_DNA-bd_dom_sf"/>
</dbReference>
<dbReference type="CDD" id="cd00093">
    <property type="entry name" value="HTH_XRE"/>
    <property type="match status" value="1"/>
</dbReference>
<dbReference type="PROSITE" id="PS50943">
    <property type="entry name" value="HTH_CROC1"/>
    <property type="match status" value="1"/>
</dbReference>
<accession>A0AAE3DAT5</accession>
<dbReference type="SUPFAM" id="SSF47413">
    <property type="entry name" value="lambda repressor-like DNA-binding domains"/>
    <property type="match status" value="1"/>
</dbReference>
<proteinExistence type="predicted"/>
<organism evidence="3 4">
    <name type="scientific">Hominiventricola filiformis</name>
    <dbReference type="NCBI Taxonomy" id="2885352"/>
    <lineage>
        <taxon>Bacteria</taxon>
        <taxon>Bacillati</taxon>
        <taxon>Bacillota</taxon>
        <taxon>Clostridia</taxon>
        <taxon>Lachnospirales</taxon>
        <taxon>Lachnospiraceae</taxon>
        <taxon>Hominiventricola</taxon>
    </lineage>
</organism>
<dbReference type="SMART" id="SM00530">
    <property type="entry name" value="HTH_XRE"/>
    <property type="match status" value="1"/>
</dbReference>
<gene>
    <name evidence="3" type="ORF">LKD36_01510</name>
</gene>
<name>A0AAE3DAT5_9FIRM</name>
<protein>
    <submittedName>
        <fullName evidence="3">Helix-turn-helix domain-containing protein</fullName>
    </submittedName>
</protein>
<evidence type="ECO:0000313" key="4">
    <source>
        <dbReference type="Proteomes" id="UP001198220"/>
    </source>
</evidence>
<dbReference type="InterPro" id="IPR001387">
    <property type="entry name" value="Cro/C1-type_HTH"/>
</dbReference>
<evidence type="ECO:0000313" key="3">
    <source>
        <dbReference type="EMBL" id="MCC2124851.1"/>
    </source>
</evidence>
<reference evidence="3 4" key="1">
    <citation type="submission" date="2021-10" db="EMBL/GenBank/DDBJ databases">
        <title>Anaerobic single-cell dispensing facilitates the cultivation of human gut bacteria.</title>
        <authorList>
            <person name="Afrizal A."/>
        </authorList>
    </citation>
    <scope>NUCLEOTIDE SEQUENCE [LARGE SCALE GENOMIC DNA]</scope>
    <source>
        <strain evidence="3 4">CLA-AA-H276</strain>
    </source>
</reference>
<comment type="caution">
    <text evidence="3">The sequence shown here is derived from an EMBL/GenBank/DDBJ whole genome shotgun (WGS) entry which is preliminary data.</text>
</comment>
<feature type="region of interest" description="Disordered" evidence="1">
    <location>
        <begin position="125"/>
        <end position="154"/>
    </location>
</feature>
<evidence type="ECO:0000259" key="2">
    <source>
        <dbReference type="PROSITE" id="PS50943"/>
    </source>
</evidence>
<dbReference type="AlphaFoldDB" id="A0AAE3DAT5"/>
<evidence type="ECO:0000256" key="1">
    <source>
        <dbReference type="SAM" id="MobiDB-lite"/>
    </source>
</evidence>
<keyword evidence="4" id="KW-1185">Reference proteome</keyword>
<dbReference type="RefSeq" id="WP_308458405.1">
    <property type="nucleotide sequence ID" value="NZ_JAJEPS010000001.1"/>
</dbReference>
<dbReference type="Gene3D" id="1.10.260.40">
    <property type="entry name" value="lambda repressor-like DNA-binding domains"/>
    <property type="match status" value="1"/>
</dbReference>
<feature type="domain" description="HTH cro/C1-type" evidence="2">
    <location>
        <begin position="5"/>
        <end position="60"/>
    </location>
</feature>
<dbReference type="GO" id="GO:0003677">
    <property type="term" value="F:DNA binding"/>
    <property type="evidence" value="ECO:0007669"/>
    <property type="project" value="InterPro"/>
</dbReference>
<dbReference type="EMBL" id="JAJEPS010000001">
    <property type="protein sequence ID" value="MCC2124851.1"/>
    <property type="molecule type" value="Genomic_DNA"/>
</dbReference>
<dbReference type="Proteomes" id="UP001198220">
    <property type="component" value="Unassembled WGS sequence"/>
</dbReference>
<sequence>MKDRIKKLRKQYLDMTQAAFAERIGIKQNTVAQYETGRNEPTDTVITLICREFNVNETWLRTGTGEMFNPSPRSALDALAAEYHLDQTAYVVVEKFLNLKPEYQQGVIEYFKAVAAALNESPDALSELIPGTPEELEANYPPVDPDSDTDRIIG</sequence>